<evidence type="ECO:0000313" key="3">
    <source>
        <dbReference type="Proteomes" id="UP000823561"/>
    </source>
</evidence>
<feature type="compositionally biased region" description="Polar residues" evidence="1">
    <location>
        <begin position="25"/>
        <end position="34"/>
    </location>
</feature>
<gene>
    <name evidence="2" type="ORF">AALO_G00032160</name>
</gene>
<organism evidence="2 3">
    <name type="scientific">Alosa alosa</name>
    <name type="common">allis shad</name>
    <dbReference type="NCBI Taxonomy" id="278164"/>
    <lineage>
        <taxon>Eukaryota</taxon>
        <taxon>Metazoa</taxon>
        <taxon>Chordata</taxon>
        <taxon>Craniata</taxon>
        <taxon>Vertebrata</taxon>
        <taxon>Euteleostomi</taxon>
        <taxon>Actinopterygii</taxon>
        <taxon>Neopterygii</taxon>
        <taxon>Teleostei</taxon>
        <taxon>Clupei</taxon>
        <taxon>Clupeiformes</taxon>
        <taxon>Clupeoidei</taxon>
        <taxon>Clupeidae</taxon>
        <taxon>Alosa</taxon>
    </lineage>
</organism>
<accession>A0AAV6HGE7</accession>
<dbReference type="EMBL" id="JADWDJ010000002">
    <property type="protein sequence ID" value="KAG5284937.1"/>
    <property type="molecule type" value="Genomic_DNA"/>
</dbReference>
<protein>
    <submittedName>
        <fullName evidence="2">Uncharacterized protein</fullName>
    </submittedName>
</protein>
<dbReference type="AlphaFoldDB" id="A0AAV6HGE7"/>
<keyword evidence="3" id="KW-1185">Reference proteome</keyword>
<name>A0AAV6HGE7_9TELE</name>
<dbReference type="Proteomes" id="UP000823561">
    <property type="component" value="Chromosome 2"/>
</dbReference>
<evidence type="ECO:0000313" key="2">
    <source>
        <dbReference type="EMBL" id="KAG5284937.1"/>
    </source>
</evidence>
<comment type="caution">
    <text evidence="2">The sequence shown here is derived from an EMBL/GenBank/DDBJ whole genome shotgun (WGS) entry which is preliminary data.</text>
</comment>
<sequence length="52" mass="5726">MRDRSYARTPAVSRASPLPADLQQIRGSKTTSGKGTRDEEQAYSKMPISESI</sequence>
<proteinExistence type="predicted"/>
<reference evidence="2" key="1">
    <citation type="submission" date="2020-10" db="EMBL/GenBank/DDBJ databases">
        <title>Chromosome-scale genome assembly of the Allis shad, Alosa alosa.</title>
        <authorList>
            <person name="Margot Z."/>
            <person name="Christophe K."/>
            <person name="Cabau C."/>
            <person name="Louis A."/>
            <person name="Berthelot C."/>
            <person name="Parey E."/>
            <person name="Roest Crollius H."/>
            <person name="Montfort J."/>
            <person name="Robinson-Rechavi M."/>
            <person name="Bucao C."/>
            <person name="Bouchez O."/>
            <person name="Gislard M."/>
            <person name="Lluch J."/>
            <person name="Milhes M."/>
            <person name="Lampietro C."/>
            <person name="Lopez Roques C."/>
            <person name="Donnadieu C."/>
            <person name="Braasch I."/>
            <person name="Desvignes T."/>
            <person name="Postlethwait J."/>
            <person name="Bobe J."/>
            <person name="Guiguen Y."/>
        </authorList>
    </citation>
    <scope>NUCLEOTIDE SEQUENCE</scope>
    <source>
        <strain evidence="2">M-15738</strain>
        <tissue evidence="2">Blood</tissue>
    </source>
</reference>
<feature type="region of interest" description="Disordered" evidence="1">
    <location>
        <begin position="1"/>
        <end position="52"/>
    </location>
</feature>
<evidence type="ECO:0000256" key="1">
    <source>
        <dbReference type="SAM" id="MobiDB-lite"/>
    </source>
</evidence>